<keyword evidence="2" id="KW-0472">Membrane</keyword>
<dbReference type="InterPro" id="IPR008733">
    <property type="entry name" value="PEX11"/>
</dbReference>
<evidence type="ECO:0000313" key="5">
    <source>
        <dbReference type="EMBL" id="KAJ1918280.1"/>
    </source>
</evidence>
<dbReference type="GO" id="GO:0005778">
    <property type="term" value="C:peroxisomal membrane"/>
    <property type="evidence" value="ECO:0007669"/>
    <property type="project" value="UniProtKB-SubCell"/>
</dbReference>
<evidence type="ECO:0000256" key="1">
    <source>
        <dbReference type="ARBA" id="ARBA00022593"/>
    </source>
</evidence>
<keyword evidence="1" id="KW-0962">Peroxisome biogenesis</keyword>
<keyword evidence="6" id="KW-1185">Reference proteome</keyword>
<proteinExistence type="predicted"/>
<evidence type="ECO:0000313" key="6">
    <source>
        <dbReference type="Proteomes" id="UP001150538"/>
    </source>
</evidence>
<dbReference type="PANTHER" id="PTHR12652:SF50">
    <property type="entry name" value="PEROXIN 11"/>
    <property type="match status" value="1"/>
</dbReference>
<evidence type="ECO:0000256" key="4">
    <source>
        <dbReference type="ARBA" id="ARBA00046271"/>
    </source>
</evidence>
<comment type="subcellular location">
    <subcellularLocation>
        <location evidence="4">Peroxisome membrane</location>
    </subcellularLocation>
</comment>
<keyword evidence="3" id="KW-0576">Peroxisome</keyword>
<gene>
    <name evidence="5" type="primary">PEX11</name>
    <name evidence="5" type="ORF">H4219_002677</name>
</gene>
<evidence type="ECO:0000256" key="2">
    <source>
        <dbReference type="ARBA" id="ARBA00023136"/>
    </source>
</evidence>
<dbReference type="PANTHER" id="PTHR12652">
    <property type="entry name" value="PEROXISOMAL BIOGENESIS FACTOR 11"/>
    <property type="match status" value="1"/>
</dbReference>
<dbReference type="Proteomes" id="UP001150538">
    <property type="component" value="Unassembled WGS sequence"/>
</dbReference>
<dbReference type="OrthoDB" id="411017at2759"/>
<dbReference type="Pfam" id="PF05648">
    <property type="entry name" value="PEX11"/>
    <property type="match status" value="1"/>
</dbReference>
<accession>A0A9W8A682</accession>
<name>A0A9W8A682_9FUNG</name>
<dbReference type="EMBL" id="JANBPU010000049">
    <property type="protein sequence ID" value="KAJ1918280.1"/>
    <property type="molecule type" value="Genomic_DNA"/>
</dbReference>
<comment type="caution">
    <text evidence="5">The sequence shown here is derived from an EMBL/GenBank/DDBJ whole genome shotgun (WGS) entry which is preliminary data.</text>
</comment>
<dbReference type="GO" id="GO:0016559">
    <property type="term" value="P:peroxisome fission"/>
    <property type="evidence" value="ECO:0007669"/>
    <property type="project" value="InterPro"/>
</dbReference>
<organism evidence="5 6">
    <name type="scientific">Mycoemilia scoparia</name>
    <dbReference type="NCBI Taxonomy" id="417184"/>
    <lineage>
        <taxon>Eukaryota</taxon>
        <taxon>Fungi</taxon>
        <taxon>Fungi incertae sedis</taxon>
        <taxon>Zoopagomycota</taxon>
        <taxon>Kickxellomycotina</taxon>
        <taxon>Kickxellomycetes</taxon>
        <taxon>Kickxellales</taxon>
        <taxon>Kickxellaceae</taxon>
        <taxon>Mycoemilia</taxon>
    </lineage>
</organism>
<evidence type="ECO:0000256" key="3">
    <source>
        <dbReference type="ARBA" id="ARBA00023140"/>
    </source>
</evidence>
<protein>
    <submittedName>
        <fullName evidence="5">Peroxisomal membrane protein PMP27</fullName>
    </submittedName>
</protein>
<reference evidence="5" key="1">
    <citation type="submission" date="2022-07" db="EMBL/GenBank/DDBJ databases">
        <title>Phylogenomic reconstructions and comparative analyses of Kickxellomycotina fungi.</title>
        <authorList>
            <person name="Reynolds N.K."/>
            <person name="Stajich J.E."/>
            <person name="Barry K."/>
            <person name="Grigoriev I.V."/>
            <person name="Crous P."/>
            <person name="Smith M.E."/>
        </authorList>
    </citation>
    <scope>NUCLEOTIDE SEQUENCE</scope>
    <source>
        <strain evidence="5">NBRC 100468</strain>
    </source>
</reference>
<dbReference type="AlphaFoldDB" id="A0A9W8A682"/>
<sequence length="252" mass="28613">MPVPKTNLHIARIIFDNPFIQSYIKYTTTIIGRDKAYRFIQYASRFLVYIFLKYDFSKDIVTKTKNVQLAMGQTRKILRLGRFIDSLNLAIKSAKVDGDTFVTTMATLNKVAMAGYLFFDALNLLRTFNIVSYSTAPELARRAHKGWLIALTCSWLSGMYQLIPLKLKESVIHRAQETFRREKSEPAEKEVERAIVSRQLTTVKRQLVQDSLDMLIPLSGLGFLDVNEGIVALAGTITSFMGGQSHFNKLMA</sequence>